<feature type="transmembrane region" description="Helical" evidence="1">
    <location>
        <begin position="131"/>
        <end position="157"/>
    </location>
</feature>
<evidence type="ECO:0000256" key="1">
    <source>
        <dbReference type="SAM" id="Phobius"/>
    </source>
</evidence>
<keyword evidence="3" id="KW-1185">Reference proteome</keyword>
<evidence type="ECO:0008006" key="4">
    <source>
        <dbReference type="Google" id="ProtNLM"/>
    </source>
</evidence>
<feature type="transmembrane region" description="Helical" evidence="1">
    <location>
        <begin position="99"/>
        <end position="125"/>
    </location>
</feature>
<keyword evidence="1" id="KW-0812">Transmembrane</keyword>
<dbReference type="RefSeq" id="WP_053779355.1">
    <property type="nucleotide sequence ID" value="NZ_LITU01000029.1"/>
</dbReference>
<organism evidence="2 3">
    <name type="scientific">Paenibacillus xylanivorans</name>
    <dbReference type="NCBI Taxonomy" id="1705561"/>
    <lineage>
        <taxon>Bacteria</taxon>
        <taxon>Bacillati</taxon>
        <taxon>Bacillota</taxon>
        <taxon>Bacilli</taxon>
        <taxon>Bacillales</taxon>
        <taxon>Paenibacillaceae</taxon>
        <taxon>Paenibacillus</taxon>
    </lineage>
</organism>
<accession>A0A0M9BS48</accession>
<dbReference type="InterPro" id="IPR009577">
    <property type="entry name" value="Sm_multidrug_ex"/>
</dbReference>
<reference evidence="2 3" key="1">
    <citation type="submission" date="2015-08" db="EMBL/GenBank/DDBJ databases">
        <title>Draft genome sequence of cellulolytic and xylanolytic Paenibacillus sp. A59, isolated from a decaying forest soil from Patagonia, Argentina.</title>
        <authorList>
            <person name="Ghio S."/>
            <person name="Caceres A.M."/>
            <person name="Talia P."/>
            <person name="Grasso D."/>
            <person name="Campos E."/>
        </authorList>
    </citation>
    <scope>NUCLEOTIDE SEQUENCE [LARGE SCALE GENOMIC DNA]</scope>
    <source>
        <strain evidence="2 3">A59</strain>
    </source>
</reference>
<proteinExistence type="predicted"/>
<comment type="caution">
    <text evidence="2">The sequence shown here is derived from an EMBL/GenBank/DDBJ whole genome shotgun (WGS) entry which is preliminary data.</text>
</comment>
<feature type="transmembrane region" description="Helical" evidence="1">
    <location>
        <begin position="21"/>
        <end position="45"/>
    </location>
</feature>
<dbReference type="PATRIC" id="fig|1705561.3.peg.37"/>
<name>A0A0M9BS48_9BACL</name>
<dbReference type="OrthoDB" id="6400183at2"/>
<evidence type="ECO:0000313" key="2">
    <source>
        <dbReference type="EMBL" id="KOY17903.1"/>
    </source>
</evidence>
<protein>
    <recommendedName>
        <fullName evidence="4">Small multi-drug export protein</fullName>
    </recommendedName>
</protein>
<keyword evidence="1" id="KW-1133">Transmembrane helix</keyword>
<evidence type="ECO:0000313" key="3">
    <source>
        <dbReference type="Proteomes" id="UP000037688"/>
    </source>
</evidence>
<feature type="transmembrane region" description="Helical" evidence="1">
    <location>
        <begin position="51"/>
        <end position="69"/>
    </location>
</feature>
<dbReference type="Proteomes" id="UP000037688">
    <property type="component" value="Unassembled WGS sequence"/>
</dbReference>
<gene>
    <name evidence="2" type="ORF">AMS66_02845</name>
</gene>
<keyword evidence="1" id="KW-0472">Membrane</keyword>
<dbReference type="Pfam" id="PF06695">
    <property type="entry name" value="Sm_multidrug_ex"/>
    <property type="match status" value="1"/>
</dbReference>
<dbReference type="AlphaFoldDB" id="A0A0M9BS48"/>
<dbReference type="EMBL" id="LITU01000029">
    <property type="protein sequence ID" value="KOY17903.1"/>
    <property type="molecule type" value="Genomic_DNA"/>
</dbReference>
<sequence>MDIGSLLEGVKEANIIIQLGAVFLVSLVPFLEGYIAASVGIIVGIPAVPTIVAASVGNWLSIMAIIVLYDKLRHRRNAKQRDGRSNKRMELARKLFNKYGVPGVALIGPLVFGHHVGAFISLISGASRRYVTLWMTIGVLVWTIAVGVLAAVGVDVVSRLR</sequence>